<feature type="domain" description="Bacterial Ig-like" evidence="3">
    <location>
        <begin position="608"/>
        <end position="690"/>
    </location>
</feature>
<dbReference type="Gene3D" id="2.60.120.200">
    <property type="match status" value="1"/>
</dbReference>
<feature type="region of interest" description="Disordered" evidence="1">
    <location>
        <begin position="697"/>
        <end position="722"/>
    </location>
</feature>
<dbReference type="InterPro" id="IPR013783">
    <property type="entry name" value="Ig-like_fold"/>
</dbReference>
<reference evidence="4 5" key="1">
    <citation type="submission" date="2020-08" db="EMBL/GenBank/DDBJ databases">
        <title>Sequencing the genomes of 1000 actinobacteria strains.</title>
        <authorList>
            <person name="Klenk H.-P."/>
        </authorList>
    </citation>
    <scope>NUCLEOTIDE SEQUENCE [LARGE SCALE GENOMIC DNA]</scope>
    <source>
        <strain evidence="4 5">DSM 20146</strain>
    </source>
</reference>
<dbReference type="Pfam" id="PF16640">
    <property type="entry name" value="Big_3_5"/>
    <property type="match status" value="4"/>
</dbReference>
<evidence type="ECO:0000256" key="2">
    <source>
        <dbReference type="SAM" id="Phobius"/>
    </source>
</evidence>
<feature type="domain" description="Bacterial Ig-like" evidence="3">
    <location>
        <begin position="506"/>
        <end position="599"/>
    </location>
</feature>
<evidence type="ECO:0000313" key="5">
    <source>
        <dbReference type="Proteomes" id="UP000538196"/>
    </source>
</evidence>
<keyword evidence="2" id="KW-0472">Membrane</keyword>
<keyword evidence="2" id="KW-1133">Transmembrane helix</keyword>
<keyword evidence="5" id="KW-1185">Reference proteome</keyword>
<proteinExistence type="predicted"/>
<dbReference type="InterPro" id="IPR032109">
    <property type="entry name" value="Big_3_5"/>
</dbReference>
<dbReference type="RefSeq" id="WP_183428530.1">
    <property type="nucleotide sequence ID" value="NZ_JACHVP010000002.1"/>
</dbReference>
<dbReference type="InterPro" id="IPR013320">
    <property type="entry name" value="ConA-like_dom_sf"/>
</dbReference>
<evidence type="ECO:0000256" key="1">
    <source>
        <dbReference type="SAM" id="MobiDB-lite"/>
    </source>
</evidence>
<feature type="transmembrane region" description="Helical" evidence="2">
    <location>
        <begin position="908"/>
        <end position="930"/>
    </location>
</feature>
<organism evidence="4 5">
    <name type="scientific">Leifsonia aquatica</name>
    <name type="common">Corynebacterium aquaticum</name>
    <dbReference type="NCBI Taxonomy" id="144185"/>
    <lineage>
        <taxon>Bacteria</taxon>
        <taxon>Bacillati</taxon>
        <taxon>Actinomycetota</taxon>
        <taxon>Actinomycetes</taxon>
        <taxon>Micrococcales</taxon>
        <taxon>Microbacteriaceae</taxon>
        <taxon>Leifsonia</taxon>
    </lineage>
</organism>
<dbReference type="Proteomes" id="UP000538196">
    <property type="component" value="Unassembled WGS sequence"/>
</dbReference>
<sequence>MRPKTGDRPATVTSISRSLFSGVAALGVAALVLTGATASYADPVSPPAQTTFVNEGFTGTTAGSGYTLPGAPSGANKACLTARTTTAVTATDTIPGCGGAADADGNGALRLTSATLNQTGGVGAKQSVPITKGIDAIFDSYQYNGAADQTGITADGIVFYLAATDPYNPAVPTQIGQLGGSLGYSGTKSGSGLAHAYLGIGLDRYGNFNHPDFEGTGCSLTPTRVRYPDSVTVRGPGNGTTGYCVVKSTANTPLTGSLSKVGASSRAQAKVPVEIVINPTANPIAAQRATTVTVAAGQFAVIFTPISGSQQVLTGSLPTLSTTSNAASIPASWIDPATGYPYKLTYGWVAGTGGASDIHEVNYLEAKTAAGPVPVLSAAAGGDTSVAHAGTGTYTVTPTVTTAGGTESQLIRATTTFPANVQPTQPTDLPTGWSCTIAGQVETCDYTVDAASPIQPGTDLPTLSLPYTVSGKARSATISTVLASTDAEAVTVSNTFAVQKQPVLVTAGDVTVERGATATLTATVASSAPNAPTPPTGTVTFTDQESGDVLCTATISGGTASCTTAASEIGTHTVLIGYAGDDDHAAVTGTDRAELTLTVTKVSTAVALTVAPTEVPYGTAATLSATGLPSDATGTLTFTSGGKTLCSTTLPVTSCPTLTTLAAGEYPVTVAYSGDDVYTKADSAEATLAVRKAVSTIGTGGPGQGGGNGGPGQGGGGTGGTDPDIVTVEHGKTVDVTVDGVPKDATGTISFVLDDGTVLCTATLPETTCAIPDTLRGGKYTVHAEYSGDDNHEPATGSDFTLVVAPQPTKLATRHALASGAVTLTATGLPTGATGTVTFTDATGRTLCTVTLPATSCRTTALGAGTHAITATYSGDASFAASTSQLTVTVAAMAVAGDPALASTGSSLAIGAFGAIAAALLAAGGVLLLSRRRAAHGARRDA</sequence>
<feature type="domain" description="Bacterial Ig-like" evidence="3">
    <location>
        <begin position="727"/>
        <end position="804"/>
    </location>
</feature>
<feature type="compositionally biased region" description="Gly residues" evidence="1">
    <location>
        <begin position="698"/>
        <end position="720"/>
    </location>
</feature>
<feature type="domain" description="Bacterial Ig-like" evidence="3">
    <location>
        <begin position="819"/>
        <end position="891"/>
    </location>
</feature>
<name>A0A7W4UWH9_LEIAQ</name>
<accession>A0A7W4UWH9</accession>
<dbReference type="AlphaFoldDB" id="A0A7W4UWH9"/>
<evidence type="ECO:0000259" key="3">
    <source>
        <dbReference type="Pfam" id="PF16640"/>
    </source>
</evidence>
<evidence type="ECO:0000313" key="4">
    <source>
        <dbReference type="EMBL" id="MBB2967570.1"/>
    </source>
</evidence>
<protein>
    <recommendedName>
        <fullName evidence="3">Bacterial Ig-like domain-containing protein</fullName>
    </recommendedName>
</protein>
<dbReference type="GO" id="GO:0005975">
    <property type="term" value="P:carbohydrate metabolic process"/>
    <property type="evidence" value="ECO:0007669"/>
    <property type="project" value="UniProtKB-ARBA"/>
</dbReference>
<dbReference type="SUPFAM" id="SSF49899">
    <property type="entry name" value="Concanavalin A-like lectins/glucanases"/>
    <property type="match status" value="1"/>
</dbReference>
<dbReference type="Gene3D" id="2.60.40.10">
    <property type="entry name" value="Immunoglobulins"/>
    <property type="match status" value="4"/>
</dbReference>
<gene>
    <name evidence="4" type="ORF">FHX33_002333</name>
</gene>
<keyword evidence="2" id="KW-0812">Transmembrane</keyword>
<comment type="caution">
    <text evidence="4">The sequence shown here is derived from an EMBL/GenBank/DDBJ whole genome shotgun (WGS) entry which is preliminary data.</text>
</comment>
<dbReference type="EMBL" id="JACHVP010000002">
    <property type="protein sequence ID" value="MBB2967570.1"/>
    <property type="molecule type" value="Genomic_DNA"/>
</dbReference>